<dbReference type="AlphaFoldDB" id="A0AAV7UMV1"/>
<name>A0AAV7UMV1_PLEWA</name>
<reference evidence="1" key="1">
    <citation type="journal article" date="2022" name="bioRxiv">
        <title>Sequencing and chromosome-scale assembly of the giantPleurodeles waltlgenome.</title>
        <authorList>
            <person name="Brown T."/>
            <person name="Elewa A."/>
            <person name="Iarovenko S."/>
            <person name="Subramanian E."/>
            <person name="Araus A.J."/>
            <person name="Petzold A."/>
            <person name="Susuki M."/>
            <person name="Suzuki K.-i.T."/>
            <person name="Hayashi T."/>
            <person name="Toyoda A."/>
            <person name="Oliveira C."/>
            <person name="Osipova E."/>
            <person name="Leigh N.D."/>
            <person name="Simon A."/>
            <person name="Yun M.H."/>
        </authorList>
    </citation>
    <scope>NUCLEOTIDE SEQUENCE</scope>
    <source>
        <strain evidence="1">20211129_DDA</strain>
        <tissue evidence="1">Liver</tissue>
    </source>
</reference>
<organism evidence="1 2">
    <name type="scientific">Pleurodeles waltl</name>
    <name type="common">Iberian ribbed newt</name>
    <dbReference type="NCBI Taxonomy" id="8319"/>
    <lineage>
        <taxon>Eukaryota</taxon>
        <taxon>Metazoa</taxon>
        <taxon>Chordata</taxon>
        <taxon>Craniata</taxon>
        <taxon>Vertebrata</taxon>
        <taxon>Euteleostomi</taxon>
        <taxon>Amphibia</taxon>
        <taxon>Batrachia</taxon>
        <taxon>Caudata</taxon>
        <taxon>Salamandroidea</taxon>
        <taxon>Salamandridae</taxon>
        <taxon>Pleurodelinae</taxon>
        <taxon>Pleurodeles</taxon>
    </lineage>
</organism>
<evidence type="ECO:0000313" key="1">
    <source>
        <dbReference type="EMBL" id="KAJ1190339.1"/>
    </source>
</evidence>
<gene>
    <name evidence="1" type="ORF">NDU88_007077</name>
</gene>
<sequence length="110" mass="12629">MSAVPGPWAYQRYLGHTRVSACLRTVWCWRRGFVLGCTSLCSFFRWLLPGQQNNTNEYSIEFHVDDGSESRDHRVRHSGLMFVACLLQALEPSANAIVCSHTIDRQREIN</sequence>
<proteinExistence type="predicted"/>
<keyword evidence="2" id="KW-1185">Reference proteome</keyword>
<accession>A0AAV7UMV1</accession>
<dbReference type="EMBL" id="JANPWB010000005">
    <property type="protein sequence ID" value="KAJ1190339.1"/>
    <property type="molecule type" value="Genomic_DNA"/>
</dbReference>
<dbReference type="Proteomes" id="UP001066276">
    <property type="component" value="Chromosome 3_1"/>
</dbReference>
<evidence type="ECO:0000313" key="2">
    <source>
        <dbReference type="Proteomes" id="UP001066276"/>
    </source>
</evidence>
<protein>
    <submittedName>
        <fullName evidence="1">Uncharacterized protein</fullName>
    </submittedName>
</protein>
<comment type="caution">
    <text evidence="1">The sequence shown here is derived from an EMBL/GenBank/DDBJ whole genome shotgun (WGS) entry which is preliminary data.</text>
</comment>